<keyword evidence="2" id="KW-1185">Reference proteome</keyword>
<evidence type="ECO:0000313" key="2">
    <source>
        <dbReference type="Proteomes" id="UP001205311"/>
    </source>
</evidence>
<comment type="caution">
    <text evidence="1">The sequence shown here is derived from an EMBL/GenBank/DDBJ whole genome shotgun (WGS) entry which is preliminary data.</text>
</comment>
<sequence length="108" mass="12058">MALPGREGRDGGEWCHGTERDGLFKKCYSNYKHNNNYHGSTAAMAGGTDTRYGAAGYWSQAGVTAGWAHTCYTYYNPNAQPLAEVKNARAFQHTKLAQYRAGWFTNQR</sequence>
<dbReference type="Gene3D" id="2.60.40.2850">
    <property type="match status" value="1"/>
</dbReference>
<organism evidence="1 2">
    <name type="scientific">Streptoalloteichus tenebrarius (strain ATCC 17920 / DSM 40477 / JCM 4838 / CBS 697.72 / NBRC 16177 / NCIMB 11028 / NRRL B-12390 / A12253. 1 / ISP 5477)</name>
    <name type="common">Streptomyces tenebrarius</name>
    <dbReference type="NCBI Taxonomy" id="1933"/>
    <lineage>
        <taxon>Bacteria</taxon>
        <taxon>Bacillati</taxon>
        <taxon>Actinomycetota</taxon>
        <taxon>Actinomycetes</taxon>
        <taxon>Pseudonocardiales</taxon>
        <taxon>Pseudonocardiaceae</taxon>
        <taxon>Streptoalloteichus</taxon>
    </lineage>
</organism>
<evidence type="ECO:0000313" key="1">
    <source>
        <dbReference type="EMBL" id="MCP2261316.1"/>
    </source>
</evidence>
<dbReference type="Proteomes" id="UP001205311">
    <property type="component" value="Unassembled WGS sequence"/>
</dbReference>
<name>A0ABT1I0Q8_STRSD</name>
<proteinExistence type="predicted"/>
<dbReference type="EMBL" id="JAMTCP010000039">
    <property type="protein sequence ID" value="MCP2261316.1"/>
    <property type="molecule type" value="Genomic_DNA"/>
</dbReference>
<dbReference type="Pfam" id="PF09683">
    <property type="entry name" value="Lactococcin_972"/>
    <property type="match status" value="1"/>
</dbReference>
<dbReference type="InterPro" id="IPR006540">
    <property type="entry name" value="Lactococcin_972"/>
</dbReference>
<protein>
    <submittedName>
        <fullName evidence="1">Bacteriocin (Lactococcin_972)</fullName>
    </submittedName>
</protein>
<accession>A0ABT1I0Q8</accession>
<gene>
    <name evidence="1" type="ORF">LX15_005037</name>
</gene>
<reference evidence="1 2" key="1">
    <citation type="submission" date="2022-06" db="EMBL/GenBank/DDBJ databases">
        <title>Genomic Encyclopedia of Archaeal and Bacterial Type Strains, Phase II (KMG-II): from individual species to whole genera.</title>
        <authorList>
            <person name="Goeker M."/>
        </authorList>
    </citation>
    <scope>NUCLEOTIDE SEQUENCE [LARGE SCALE GENOMIC DNA]</scope>
    <source>
        <strain evidence="1 2">DSM 40477</strain>
    </source>
</reference>
<dbReference type="RefSeq" id="WP_372502793.1">
    <property type="nucleotide sequence ID" value="NZ_JAMTCP010000039.1"/>
</dbReference>